<accession>A0A5B9QG02</accession>
<dbReference type="InterPro" id="IPR027558">
    <property type="entry name" value="Pre_pil_HX9DG_C"/>
</dbReference>
<keyword evidence="3" id="KW-1185">Reference proteome</keyword>
<dbReference type="InterPro" id="IPR045584">
    <property type="entry name" value="Pilin-like"/>
</dbReference>
<dbReference type="PANTHER" id="PTHR30093:SF2">
    <property type="entry name" value="TYPE II SECRETION SYSTEM PROTEIN H"/>
    <property type="match status" value="1"/>
</dbReference>
<evidence type="ECO:0000313" key="3">
    <source>
        <dbReference type="Proteomes" id="UP000323917"/>
    </source>
</evidence>
<organism evidence="2 3">
    <name type="scientific">Bythopirellula goksoeyrii</name>
    <dbReference type="NCBI Taxonomy" id="1400387"/>
    <lineage>
        <taxon>Bacteria</taxon>
        <taxon>Pseudomonadati</taxon>
        <taxon>Planctomycetota</taxon>
        <taxon>Planctomycetia</taxon>
        <taxon>Pirellulales</taxon>
        <taxon>Lacipirellulaceae</taxon>
        <taxon>Bythopirellula</taxon>
    </lineage>
</organism>
<dbReference type="InterPro" id="IPR011453">
    <property type="entry name" value="DUF1559"/>
</dbReference>
<evidence type="ECO:0000313" key="2">
    <source>
        <dbReference type="EMBL" id="QEG36565.1"/>
    </source>
</evidence>
<dbReference type="Proteomes" id="UP000323917">
    <property type="component" value="Chromosome"/>
</dbReference>
<name>A0A5B9QG02_9BACT</name>
<dbReference type="RefSeq" id="WP_148076446.1">
    <property type="nucleotide sequence ID" value="NZ_CP042913.1"/>
</dbReference>
<dbReference type="EMBL" id="CP042913">
    <property type="protein sequence ID" value="QEG36565.1"/>
    <property type="molecule type" value="Genomic_DNA"/>
</dbReference>
<dbReference type="PANTHER" id="PTHR30093">
    <property type="entry name" value="GENERAL SECRETION PATHWAY PROTEIN G"/>
    <property type="match status" value="1"/>
</dbReference>
<evidence type="ECO:0000259" key="1">
    <source>
        <dbReference type="Pfam" id="PF07596"/>
    </source>
</evidence>
<dbReference type="NCBIfam" id="TIGR02532">
    <property type="entry name" value="IV_pilin_GFxxxE"/>
    <property type="match status" value="1"/>
</dbReference>
<dbReference type="OrthoDB" id="276576at2"/>
<dbReference type="InterPro" id="IPR012902">
    <property type="entry name" value="N_methyl_site"/>
</dbReference>
<gene>
    <name evidence="2" type="ORF">Pr1d_38790</name>
</gene>
<dbReference type="Pfam" id="PF07963">
    <property type="entry name" value="N_methyl"/>
    <property type="match status" value="1"/>
</dbReference>
<feature type="domain" description="DUF1559" evidence="1">
    <location>
        <begin position="36"/>
        <end position="342"/>
    </location>
</feature>
<dbReference type="Pfam" id="PF07596">
    <property type="entry name" value="SBP_bac_10"/>
    <property type="match status" value="1"/>
</dbReference>
<dbReference type="KEGG" id="bgok:Pr1d_38790"/>
<sequence>MNKNRSRRQLGFTLVELLVVIAIIGVLVALLLPAVQAAREAARRMSCANNLKNLGLACLNYENSNKYLPYSVSQWPEDRTMDFDKREAVWVGPSGQDGILDPAKGGPGYTGKGWTVEILPQLEQQAMYAGITSGLENAPRGRDKHTARANRGTGMGIQEIRSFMEQQLPIFTCPSDPSAVPSPDQWYWDNNLANPVATTSYKGVAGDFVIDQASSNAFSPVSEFTGFGSIPDLHHVTNANGLIFRASYYEKVPLRTVSDGLSGTFMIGEGVVEQDYHSMAYFADGTWGTCGVPLNFFLIGVDTTEIKSNRWNDVRGFKSLHPGGAQFALGDGAVRFINESIDGATYRALATRAGGEVAGETN</sequence>
<dbReference type="SUPFAM" id="SSF54523">
    <property type="entry name" value="Pili subunits"/>
    <property type="match status" value="1"/>
</dbReference>
<dbReference type="Gene3D" id="3.30.700.10">
    <property type="entry name" value="Glycoprotein, Type 4 Pilin"/>
    <property type="match status" value="1"/>
</dbReference>
<proteinExistence type="predicted"/>
<protein>
    <recommendedName>
        <fullName evidence="1">DUF1559 domain-containing protein</fullName>
    </recommendedName>
</protein>
<dbReference type="NCBIfam" id="TIGR04294">
    <property type="entry name" value="pre_pil_HX9DG"/>
    <property type="match status" value="1"/>
</dbReference>
<reference evidence="2 3" key="1">
    <citation type="submission" date="2019-08" db="EMBL/GenBank/DDBJ databases">
        <title>Deep-cultivation of Planctomycetes and their phenomic and genomic characterization uncovers novel biology.</title>
        <authorList>
            <person name="Wiegand S."/>
            <person name="Jogler M."/>
            <person name="Boedeker C."/>
            <person name="Pinto D."/>
            <person name="Vollmers J."/>
            <person name="Rivas-Marin E."/>
            <person name="Kohn T."/>
            <person name="Peeters S.H."/>
            <person name="Heuer A."/>
            <person name="Rast P."/>
            <person name="Oberbeckmann S."/>
            <person name="Bunk B."/>
            <person name="Jeske O."/>
            <person name="Meyerdierks A."/>
            <person name="Storesund J.E."/>
            <person name="Kallscheuer N."/>
            <person name="Luecker S."/>
            <person name="Lage O.M."/>
            <person name="Pohl T."/>
            <person name="Merkel B.J."/>
            <person name="Hornburger P."/>
            <person name="Mueller R.-W."/>
            <person name="Bruemmer F."/>
            <person name="Labrenz M."/>
            <person name="Spormann A.M."/>
            <person name="Op den Camp H."/>
            <person name="Overmann J."/>
            <person name="Amann R."/>
            <person name="Jetten M.S.M."/>
            <person name="Mascher T."/>
            <person name="Medema M.H."/>
            <person name="Devos D.P."/>
            <person name="Kaster A.-K."/>
            <person name="Ovreas L."/>
            <person name="Rohde M."/>
            <person name="Galperin M.Y."/>
            <person name="Jogler C."/>
        </authorList>
    </citation>
    <scope>NUCLEOTIDE SEQUENCE [LARGE SCALE GENOMIC DNA]</scope>
    <source>
        <strain evidence="2 3">Pr1d</strain>
    </source>
</reference>
<dbReference type="AlphaFoldDB" id="A0A5B9QG02"/>